<organism evidence="1 2">
    <name type="scientific">Punica granatum</name>
    <name type="common">Pomegranate</name>
    <dbReference type="NCBI Taxonomy" id="22663"/>
    <lineage>
        <taxon>Eukaryota</taxon>
        <taxon>Viridiplantae</taxon>
        <taxon>Streptophyta</taxon>
        <taxon>Embryophyta</taxon>
        <taxon>Tracheophyta</taxon>
        <taxon>Spermatophyta</taxon>
        <taxon>Magnoliopsida</taxon>
        <taxon>eudicotyledons</taxon>
        <taxon>Gunneridae</taxon>
        <taxon>Pentapetalae</taxon>
        <taxon>rosids</taxon>
        <taxon>malvids</taxon>
        <taxon>Myrtales</taxon>
        <taxon>Lythraceae</taxon>
        <taxon>Punica</taxon>
    </lineage>
</organism>
<dbReference type="EMBL" id="MTKT01005034">
    <property type="protein sequence ID" value="OWM68247.1"/>
    <property type="molecule type" value="Genomic_DNA"/>
</dbReference>
<evidence type="ECO:0000313" key="1">
    <source>
        <dbReference type="EMBL" id="OWM68247.1"/>
    </source>
</evidence>
<reference evidence="2" key="1">
    <citation type="journal article" date="2017" name="Plant J.">
        <title>The pomegranate (Punica granatum L.) genome and the genomics of punicalagin biosynthesis.</title>
        <authorList>
            <person name="Qin G."/>
            <person name="Xu C."/>
            <person name="Ming R."/>
            <person name="Tang H."/>
            <person name="Guyot R."/>
            <person name="Kramer E.M."/>
            <person name="Hu Y."/>
            <person name="Yi X."/>
            <person name="Qi Y."/>
            <person name="Xu X."/>
            <person name="Gao Z."/>
            <person name="Pan H."/>
            <person name="Jian J."/>
            <person name="Tian Y."/>
            <person name="Yue Z."/>
            <person name="Xu Y."/>
        </authorList>
    </citation>
    <scope>NUCLEOTIDE SEQUENCE [LARGE SCALE GENOMIC DNA]</scope>
    <source>
        <strain evidence="2">cv. Dabenzi</strain>
    </source>
</reference>
<proteinExistence type="predicted"/>
<sequence>MLQISPWEVVRIPFLRQQKAESFIRAAHLRASSSSSAFEDDIENTPILVLSLYTEELSALFRMLLALDMSPP</sequence>
<evidence type="ECO:0000313" key="2">
    <source>
        <dbReference type="Proteomes" id="UP000197138"/>
    </source>
</evidence>
<accession>A0A218W5U8</accession>
<protein>
    <submittedName>
        <fullName evidence="1">Uncharacterized protein</fullName>
    </submittedName>
</protein>
<comment type="caution">
    <text evidence="1">The sequence shown here is derived from an EMBL/GenBank/DDBJ whole genome shotgun (WGS) entry which is preliminary data.</text>
</comment>
<gene>
    <name evidence="1" type="ORF">CDL15_Pgr004729</name>
</gene>
<name>A0A218W5U8_PUNGR</name>
<dbReference type="AlphaFoldDB" id="A0A218W5U8"/>
<dbReference type="Proteomes" id="UP000197138">
    <property type="component" value="Unassembled WGS sequence"/>
</dbReference>